<dbReference type="SUPFAM" id="SSF53335">
    <property type="entry name" value="S-adenosyl-L-methionine-dependent methyltransferases"/>
    <property type="match status" value="1"/>
</dbReference>
<dbReference type="InterPro" id="IPR029063">
    <property type="entry name" value="SAM-dependent_MTases_sf"/>
</dbReference>
<dbReference type="InterPro" id="IPR006901">
    <property type="entry name" value="TrmK"/>
</dbReference>
<organism evidence="1 2">
    <name type="scientific">Aequitasia blattaphilus</name>
    <dbReference type="NCBI Taxonomy" id="2949332"/>
    <lineage>
        <taxon>Bacteria</taxon>
        <taxon>Bacillati</taxon>
        <taxon>Bacillota</taxon>
        <taxon>Clostridia</taxon>
        <taxon>Lachnospirales</taxon>
        <taxon>Lachnospiraceae</taxon>
        <taxon>Aequitasia</taxon>
    </lineage>
</organism>
<keyword evidence="2" id="KW-1185">Reference proteome</keyword>
<proteinExistence type="predicted"/>
<dbReference type="GO" id="GO:0008168">
    <property type="term" value="F:methyltransferase activity"/>
    <property type="evidence" value="ECO:0007669"/>
    <property type="project" value="UniProtKB-KW"/>
</dbReference>
<accession>A0ABT1E6S5</accession>
<dbReference type="PIRSF" id="PIRSF018637">
    <property type="entry name" value="TrmK"/>
    <property type="match status" value="1"/>
</dbReference>
<evidence type="ECO:0000313" key="2">
    <source>
        <dbReference type="Proteomes" id="UP001523566"/>
    </source>
</evidence>
<protein>
    <submittedName>
        <fullName evidence="1">Class I SAM-dependent methyltransferase</fullName>
    </submittedName>
</protein>
<name>A0ABT1E6S5_9FIRM</name>
<dbReference type="RefSeq" id="WP_262065307.1">
    <property type="nucleotide sequence ID" value="NZ_JAMXOD010000004.1"/>
</dbReference>
<keyword evidence="1" id="KW-0489">Methyltransferase</keyword>
<dbReference type="PANTHER" id="PTHR38451">
    <property type="entry name" value="TRNA (ADENINE(22)-N(1))-METHYLTRANSFERASE"/>
    <property type="match status" value="1"/>
</dbReference>
<dbReference type="Proteomes" id="UP001523566">
    <property type="component" value="Unassembled WGS sequence"/>
</dbReference>
<comment type="caution">
    <text evidence="1">The sequence shown here is derived from an EMBL/GenBank/DDBJ whole genome shotgun (WGS) entry which is preliminary data.</text>
</comment>
<keyword evidence="1" id="KW-0808">Transferase</keyword>
<reference evidence="1 2" key="1">
    <citation type="journal article" date="2022" name="Genome Biol. Evol.">
        <title>Host diet, physiology and behaviors set the stage for Lachnospiraceae cladogenesis.</title>
        <authorList>
            <person name="Vera-Ponce De Leon A."/>
            <person name="Schneider M."/>
            <person name="Jahnes B.C."/>
            <person name="Sadowski V."/>
            <person name="Camuy-Velez L.A."/>
            <person name="Duan J."/>
            <person name="Sabree Z.L."/>
        </authorList>
    </citation>
    <scope>NUCLEOTIDE SEQUENCE [LARGE SCALE GENOMIC DNA]</scope>
    <source>
        <strain evidence="1 2">PAL113</strain>
    </source>
</reference>
<dbReference type="PANTHER" id="PTHR38451:SF1">
    <property type="entry name" value="TRNA (ADENINE(22)-N(1))-METHYLTRANSFERASE"/>
    <property type="match status" value="1"/>
</dbReference>
<dbReference type="EMBL" id="JAMZFW010000004">
    <property type="protein sequence ID" value="MCP1101519.1"/>
    <property type="molecule type" value="Genomic_DNA"/>
</dbReference>
<gene>
    <name evidence="1" type="ORF">NK125_03710</name>
</gene>
<dbReference type="GO" id="GO:0032259">
    <property type="term" value="P:methylation"/>
    <property type="evidence" value="ECO:0007669"/>
    <property type="project" value="UniProtKB-KW"/>
</dbReference>
<dbReference type="Gene3D" id="3.40.50.150">
    <property type="entry name" value="Vaccinia Virus protein VP39"/>
    <property type="match status" value="1"/>
</dbReference>
<dbReference type="Gene3D" id="1.10.287.1890">
    <property type="match status" value="1"/>
</dbReference>
<sequence>MELSKRLAMIASLVTEGASVADIGTDHGYVPIYLVKNNIASKAIAMDINGGPLLRAKENIIKYNLENKIETRLSDGLEQLEPGETDTIIIAGMGGDLMMAILDRKKEVVKEATTLILQPQSKWPLFRRYLHHEGFKIQKEEMVFEDGKFYFIMHVMKGEEKPYSEVEEHFGRRLLESKNPILLNYLKRESQIKENILASLGEQKGDKIQNRIEEVKKEILLIREAEKAYEM</sequence>
<dbReference type="Pfam" id="PF12847">
    <property type="entry name" value="Methyltransf_18"/>
    <property type="match status" value="1"/>
</dbReference>
<evidence type="ECO:0000313" key="1">
    <source>
        <dbReference type="EMBL" id="MCP1101519.1"/>
    </source>
</evidence>